<gene>
    <name evidence="1" type="ORF">GUA46_13900</name>
</gene>
<dbReference type="Proteomes" id="UP000558089">
    <property type="component" value="Unassembled WGS sequence"/>
</dbReference>
<proteinExistence type="predicted"/>
<dbReference type="EMBL" id="WYET01000007">
    <property type="protein sequence ID" value="NVN19439.1"/>
    <property type="molecule type" value="Genomic_DNA"/>
</dbReference>
<protein>
    <recommendedName>
        <fullName evidence="3">GIY-YIG domain-containing protein</fullName>
    </recommendedName>
</protein>
<name>A0A850NI33_9FLAO</name>
<sequence length="199" mass="23159">MKIALHDGIWSLEELTISVLSIDCKDVFQMKTNRSLGEMLEKREYKALTFELHEMDDQLSRPIGTVLSDLKKQKNNVYKMFLNKYGDSSFCSYKATSHHWDKGLYFYIVENKPVYVGRCANTKFGPRINDYGKITAANVYKTGQSTNCRINSKINTILREEGEFKIGLYIMNHSTVEEISQKEKEVLSNNFFPWNVQKR</sequence>
<keyword evidence="2" id="KW-1185">Reference proteome</keyword>
<comment type="caution">
    <text evidence="1">The sequence shown here is derived from an EMBL/GenBank/DDBJ whole genome shotgun (WGS) entry which is preliminary data.</text>
</comment>
<dbReference type="RefSeq" id="WP_176620998.1">
    <property type="nucleotide sequence ID" value="NZ_WYET01000007.1"/>
</dbReference>
<evidence type="ECO:0008006" key="3">
    <source>
        <dbReference type="Google" id="ProtNLM"/>
    </source>
</evidence>
<organism evidence="1 2">
    <name type="scientific">Flagellimonas chongwuensis</name>
    <dbReference type="NCBI Taxonomy" id="2697365"/>
    <lineage>
        <taxon>Bacteria</taxon>
        <taxon>Pseudomonadati</taxon>
        <taxon>Bacteroidota</taxon>
        <taxon>Flavobacteriia</taxon>
        <taxon>Flavobacteriales</taxon>
        <taxon>Flavobacteriaceae</taxon>
        <taxon>Flagellimonas</taxon>
    </lineage>
</organism>
<evidence type="ECO:0000313" key="2">
    <source>
        <dbReference type="Proteomes" id="UP000558089"/>
    </source>
</evidence>
<reference evidence="1 2" key="1">
    <citation type="submission" date="2020-01" db="EMBL/GenBank/DDBJ databases">
        <title>Draft Genome Analysis of Muricauda sp. HICW Isolated from coastal seawater of PR China.</title>
        <authorList>
            <person name="Chen M.-X."/>
        </authorList>
    </citation>
    <scope>NUCLEOTIDE SEQUENCE [LARGE SCALE GENOMIC DNA]</scope>
    <source>
        <strain evidence="1 2">HICW</strain>
    </source>
</reference>
<dbReference type="AlphaFoldDB" id="A0A850NI33"/>
<accession>A0A850NI33</accession>
<evidence type="ECO:0000313" key="1">
    <source>
        <dbReference type="EMBL" id="NVN19439.1"/>
    </source>
</evidence>